<evidence type="ECO:0000256" key="4">
    <source>
        <dbReference type="ARBA" id="ARBA00022692"/>
    </source>
</evidence>
<evidence type="ECO:0000256" key="1">
    <source>
        <dbReference type="ARBA" id="ARBA00004323"/>
    </source>
</evidence>
<keyword evidence="5" id="KW-1133">Transmembrane helix</keyword>
<dbReference type="EnsemblMetazoa" id="BGLB022863-RB">
    <property type="protein sequence ID" value="BGLB022863-PB"/>
    <property type="gene ID" value="BGLB022863"/>
</dbReference>
<dbReference type="InterPro" id="IPR018011">
    <property type="entry name" value="Carb_sulfotrans_8-10"/>
</dbReference>
<gene>
    <name evidence="10" type="primary">106055184</name>
</gene>
<keyword evidence="7" id="KW-0472">Membrane</keyword>
<name>A0A2C9KRZ4_BIOGL</name>
<keyword evidence="4" id="KW-0812">Transmembrane</keyword>
<evidence type="ECO:0000256" key="5">
    <source>
        <dbReference type="ARBA" id="ARBA00022989"/>
    </source>
</evidence>
<sequence length="443" mass="51287">MTLSYKLFLRSKVKHPLLAKSYKKFIFATSSTLFVFLVFQVWSGSIPLYQGKITSDRTRSLRDLNNREDMLTRRAQIDSTCKLFPNMSETLMTSKWLVSRKHNFLYCPVEKVASTFWRRFLHQLEYTNPMRSPFDISAHHIYSHIDTNTSVYETKNQLAQLLHKSIKLLFVRDPFNRLFSAYVDKLLAPNPIFWRIWGVRAIQQFRSTPKGGQAKPACGDDVTFGEFVSLSVSPVGQLDHHLMRIVGLCSPCYVNYTIVGKMETFARDTGLLLRHLDINESDLHLDRMSDDVTKDAVEDSVLDAMSPTWMNKSLGCISKDDIIARIWRKLQIRGFISWRIDRQMAPENVRDINGALLTDLLKMAVLASNNRTELSIQKSQALLEAYSTLAQNQFDSIRRVYDMDFKLFNYNSQPEELSPTRLAEVKHTGAFDWRKKWDLTSIL</sequence>
<evidence type="ECO:0000256" key="8">
    <source>
        <dbReference type="ARBA" id="ARBA00023180"/>
    </source>
</evidence>
<dbReference type="InterPro" id="IPR005331">
    <property type="entry name" value="Sulfotransferase"/>
</dbReference>
<evidence type="ECO:0000256" key="3">
    <source>
        <dbReference type="ARBA" id="ARBA00022679"/>
    </source>
</evidence>
<dbReference type="PANTHER" id="PTHR12137:SF54">
    <property type="entry name" value="CARBOHYDRATE SULFOTRANSFERASE"/>
    <property type="match status" value="1"/>
</dbReference>
<accession>A0A2C9KRZ4</accession>
<evidence type="ECO:0000313" key="10">
    <source>
        <dbReference type="EnsemblMetazoa" id="BGLB022863-PA"/>
    </source>
</evidence>
<evidence type="ECO:0000313" key="11">
    <source>
        <dbReference type="Proteomes" id="UP000076420"/>
    </source>
</evidence>
<dbReference type="AlphaFoldDB" id="A0A2C9KRZ4"/>
<comment type="subcellular location">
    <subcellularLocation>
        <location evidence="1 9">Golgi apparatus membrane</location>
        <topology evidence="1 9">Single-pass type II membrane protein</topology>
    </subcellularLocation>
</comment>
<keyword evidence="8 9" id="KW-0325">Glycoprotein</keyword>
<dbReference type="KEGG" id="bgt:106055184"/>
<proteinExistence type="inferred from homology"/>
<dbReference type="PANTHER" id="PTHR12137">
    <property type="entry name" value="CARBOHYDRATE SULFOTRANSFERASE"/>
    <property type="match status" value="1"/>
</dbReference>
<dbReference type="EC" id="2.8.2.-" evidence="9"/>
<dbReference type="GO" id="GO:0008146">
    <property type="term" value="F:sulfotransferase activity"/>
    <property type="evidence" value="ECO:0007669"/>
    <property type="project" value="InterPro"/>
</dbReference>
<protein>
    <recommendedName>
        <fullName evidence="9">Carbohydrate sulfotransferase</fullName>
        <ecNumber evidence="9">2.8.2.-</ecNumber>
    </recommendedName>
</protein>
<dbReference type="VEuPathDB" id="VectorBase:BGLAX_035643"/>
<keyword evidence="9" id="KW-0119">Carbohydrate metabolism</keyword>
<organism evidence="10 11">
    <name type="scientific">Biomphalaria glabrata</name>
    <name type="common">Bloodfluke planorb</name>
    <name type="synonym">Freshwater snail</name>
    <dbReference type="NCBI Taxonomy" id="6526"/>
    <lineage>
        <taxon>Eukaryota</taxon>
        <taxon>Metazoa</taxon>
        <taxon>Spiralia</taxon>
        <taxon>Lophotrochozoa</taxon>
        <taxon>Mollusca</taxon>
        <taxon>Gastropoda</taxon>
        <taxon>Heterobranchia</taxon>
        <taxon>Euthyneura</taxon>
        <taxon>Panpulmonata</taxon>
        <taxon>Hygrophila</taxon>
        <taxon>Lymnaeoidea</taxon>
        <taxon>Planorbidae</taxon>
        <taxon>Biomphalaria</taxon>
    </lineage>
</organism>
<keyword evidence="9" id="KW-0735">Signal-anchor</keyword>
<comment type="similarity">
    <text evidence="2 9">Belongs to the sulfotransferase 2 family.</text>
</comment>
<dbReference type="Proteomes" id="UP000076420">
    <property type="component" value="Unassembled WGS sequence"/>
</dbReference>
<dbReference type="VEuPathDB" id="VectorBase:BGLB022863"/>
<evidence type="ECO:0000256" key="2">
    <source>
        <dbReference type="ARBA" id="ARBA00006339"/>
    </source>
</evidence>
<dbReference type="GO" id="GO:0016051">
    <property type="term" value="P:carbohydrate biosynthetic process"/>
    <property type="evidence" value="ECO:0007669"/>
    <property type="project" value="InterPro"/>
</dbReference>
<dbReference type="GO" id="GO:0000139">
    <property type="term" value="C:Golgi membrane"/>
    <property type="evidence" value="ECO:0007669"/>
    <property type="project" value="UniProtKB-SubCell"/>
</dbReference>
<reference evidence="10" key="1">
    <citation type="submission" date="2020-05" db="UniProtKB">
        <authorList>
            <consortium name="EnsemblMetazoa"/>
        </authorList>
    </citation>
    <scope>IDENTIFICATION</scope>
    <source>
        <strain evidence="10">BB02</strain>
    </source>
</reference>
<evidence type="ECO:0000256" key="9">
    <source>
        <dbReference type="RuleBase" id="RU364020"/>
    </source>
</evidence>
<evidence type="ECO:0000256" key="7">
    <source>
        <dbReference type="ARBA" id="ARBA00023136"/>
    </source>
</evidence>
<keyword evidence="6 9" id="KW-0333">Golgi apparatus</keyword>
<evidence type="ECO:0000256" key="6">
    <source>
        <dbReference type="ARBA" id="ARBA00023034"/>
    </source>
</evidence>
<dbReference type="OrthoDB" id="2019940at2759"/>
<keyword evidence="3 9" id="KW-0808">Transferase</keyword>
<dbReference type="Pfam" id="PF03567">
    <property type="entry name" value="Sulfotransfer_2"/>
    <property type="match status" value="1"/>
</dbReference>
<dbReference type="EnsemblMetazoa" id="BGLB022863-RA">
    <property type="protein sequence ID" value="BGLB022863-PA"/>
    <property type="gene ID" value="BGLB022863"/>
</dbReference>